<accession>A0A175JTT7</accession>
<evidence type="ECO:0000313" key="3">
    <source>
        <dbReference type="EMBL" id="GAT96794.1"/>
    </source>
</evidence>
<evidence type="ECO:0000256" key="1">
    <source>
        <dbReference type="ARBA" id="ARBA00007797"/>
    </source>
</evidence>
<dbReference type="GO" id="GO:0030692">
    <property type="term" value="C:Noc4p-Nop14p complex"/>
    <property type="evidence" value="ECO:0007669"/>
    <property type="project" value="TreeGrafter"/>
</dbReference>
<dbReference type="GO" id="GO:0032040">
    <property type="term" value="C:small-subunit processome"/>
    <property type="evidence" value="ECO:0007669"/>
    <property type="project" value="TreeGrafter"/>
</dbReference>
<dbReference type="GO" id="GO:0042254">
    <property type="term" value="P:ribosome biogenesis"/>
    <property type="evidence" value="ECO:0007669"/>
    <property type="project" value="InterPro"/>
</dbReference>
<organism evidence="3 4">
    <name type="scientific">Entamoeba histolytica</name>
    <dbReference type="NCBI Taxonomy" id="5759"/>
    <lineage>
        <taxon>Eukaryota</taxon>
        <taxon>Amoebozoa</taxon>
        <taxon>Evosea</taxon>
        <taxon>Archamoebae</taxon>
        <taxon>Mastigamoebida</taxon>
        <taxon>Entamoebidae</taxon>
        <taxon>Entamoeba</taxon>
    </lineage>
</organism>
<dbReference type="eggNOG" id="KOG2154">
    <property type="taxonomic scope" value="Eukaryota"/>
</dbReference>
<dbReference type="Pfam" id="PF03914">
    <property type="entry name" value="CBF"/>
    <property type="match status" value="1"/>
</dbReference>
<name>A0A175JTT7_ENTHI</name>
<comment type="similarity">
    <text evidence="1">Belongs to the CBF/MAK21 family.</text>
</comment>
<dbReference type="PANTHER" id="PTHR12455:SF0">
    <property type="entry name" value="NUCLEOLAR COMPLEX PROTEIN 4 HOMOLOG"/>
    <property type="match status" value="1"/>
</dbReference>
<comment type="caution">
    <text evidence="3">The sequence shown here is derived from an EMBL/GenBank/DDBJ whole genome shotgun (WGS) entry which is preliminary data.</text>
</comment>
<dbReference type="AlphaFoldDB" id="A0A175JTT7"/>
<dbReference type="Proteomes" id="UP000078387">
    <property type="component" value="Unassembled WGS sequence"/>
</dbReference>
<dbReference type="EMBL" id="BDEQ01000001">
    <property type="protein sequence ID" value="GAT96794.1"/>
    <property type="molecule type" value="Genomic_DNA"/>
</dbReference>
<evidence type="ECO:0000313" key="4">
    <source>
        <dbReference type="Proteomes" id="UP000078387"/>
    </source>
</evidence>
<evidence type="ECO:0000259" key="2">
    <source>
        <dbReference type="Pfam" id="PF03914"/>
    </source>
</evidence>
<dbReference type="InterPro" id="IPR027193">
    <property type="entry name" value="Noc4"/>
</dbReference>
<gene>
    <name evidence="3" type="ORF">CL6EHI_070740</name>
</gene>
<reference evidence="3 4" key="1">
    <citation type="submission" date="2016-05" db="EMBL/GenBank/DDBJ databases">
        <title>First whole genome sequencing of Entamoeba histolytica HM1:IMSS-clone-6.</title>
        <authorList>
            <person name="Mukherjee Avik.K."/>
            <person name="Izumyama S."/>
            <person name="Nakada-Tsukui K."/>
            <person name="Nozaki T."/>
        </authorList>
    </citation>
    <scope>NUCLEOTIDE SEQUENCE [LARGE SCALE GENOMIC DNA]</scope>
    <source>
        <strain evidence="3 4">HM1:IMSS clone 6</strain>
    </source>
</reference>
<dbReference type="PANTHER" id="PTHR12455">
    <property type="entry name" value="NUCLEOLAR COMPLEX PROTEIN 4"/>
    <property type="match status" value="1"/>
</dbReference>
<dbReference type="InterPro" id="IPR005612">
    <property type="entry name" value="CCAAT-binding_factor"/>
</dbReference>
<dbReference type="VEuPathDB" id="AmoebaDB:EHI_070740"/>
<dbReference type="VEuPathDB" id="AmoebaDB:EHI5A_060980"/>
<proteinExistence type="inferred from homology"/>
<protein>
    <submittedName>
        <fullName evidence="3">Cbf mak21 family</fullName>
    </submittedName>
</protein>
<sequence length="359" mass="41221">MDLKKVLTTSPFPLDKTKFKSFIKNNMNTLNILPKVVVELKTRKCIVENTLNLLNLFPMNVKMLPTLHKLITFEMNKQTTLKFLKTLEMVLGVSTPIEVKSIKFDPLLFYDYLLNFSKSNNYLYQTYSLMCLHHLIVQHGLTVPSYIQLLYSTLTPRLLLSPVMSTYYDRLYKYIISSYTPLYASAAFIKKSLRLCLEAPTGSILIILNFILKVLYALPQIHYLLHRPAIPSYRYPDVDPFETTPFSASSKFDIDLRETHIEESFLWEHLLLQKHPHPKVALLAQSFPTSEDDPVILPPELGIKDIIDPKVCPVTTTISVVVNPFMVMSNDQTVNEPSKTDCEELGIKYKTSLFGVVFD</sequence>
<dbReference type="VEuPathDB" id="AmoebaDB:KM1_247280"/>
<feature type="domain" description="CCAAT-binding factor" evidence="2">
    <location>
        <begin position="127"/>
        <end position="284"/>
    </location>
</feature>